<evidence type="ECO:0000259" key="6">
    <source>
        <dbReference type="Pfam" id="PF00016"/>
    </source>
</evidence>
<name>A0A916RF46_9BACT</name>
<dbReference type="EMBL" id="BMJB01000001">
    <property type="protein sequence ID" value="GGA55402.1"/>
    <property type="molecule type" value="Genomic_DNA"/>
</dbReference>
<reference evidence="8" key="1">
    <citation type="journal article" date="2014" name="Int. J. Syst. Evol. Microbiol.">
        <title>Complete genome sequence of Corynebacterium casei LMG S-19264T (=DSM 44701T), isolated from a smear-ripened cheese.</title>
        <authorList>
            <consortium name="US DOE Joint Genome Institute (JGI-PGF)"/>
            <person name="Walter F."/>
            <person name="Albersmeier A."/>
            <person name="Kalinowski J."/>
            <person name="Ruckert C."/>
        </authorList>
    </citation>
    <scope>NUCLEOTIDE SEQUENCE</scope>
    <source>
        <strain evidence="8">CGMCC 1.15447</strain>
    </source>
</reference>
<gene>
    <name evidence="8" type="ORF">GCM10011507_03340</name>
</gene>
<keyword evidence="2" id="KW-0479">Metal-binding</keyword>
<dbReference type="Gene3D" id="3.30.70.150">
    <property type="entry name" value="RuBisCO large subunit, N-terminal domain"/>
    <property type="match status" value="1"/>
</dbReference>
<evidence type="ECO:0000259" key="7">
    <source>
        <dbReference type="Pfam" id="PF02788"/>
    </source>
</evidence>
<dbReference type="SFLD" id="SFLDS00014">
    <property type="entry name" value="RuBisCO"/>
    <property type="match status" value="1"/>
</dbReference>
<dbReference type="Pfam" id="PF02788">
    <property type="entry name" value="RuBisCO_large_N"/>
    <property type="match status" value="1"/>
</dbReference>
<proteinExistence type="inferred from homology"/>
<reference evidence="8" key="2">
    <citation type="submission" date="2020-09" db="EMBL/GenBank/DDBJ databases">
        <authorList>
            <person name="Sun Q."/>
            <person name="Zhou Y."/>
        </authorList>
    </citation>
    <scope>NUCLEOTIDE SEQUENCE</scope>
    <source>
        <strain evidence="8">CGMCC 1.15447</strain>
    </source>
</reference>
<dbReference type="SFLD" id="SFLDG00301">
    <property type="entry name" value="RuBisCO-like_proteins"/>
    <property type="match status" value="1"/>
</dbReference>
<keyword evidence="3" id="KW-0460">Magnesium</keyword>
<sequence length="425" mass="45585">MPIHDPTRIYATYFIETAYPLAEAATTMAGEQSTGTFLRVPGETDELRERFAARVESIAEKEPAQTASLPGSGTPKNWDGKRHTAEVTLSWPLHNIGPSLPNLLATVAGNLSELKPFSGLKLLDITLPPAFLTQYQGPQFGVAGTRKLTGVFNRPIIGTIIKPSIGQTPEATAQQVKTLAEAGIDFIKDDELQSDGPHCPFNTRVTAVIEVLNNHAARTGKRVMYAANITGDLDQMLSRLAHIEANHGTCAMVSMNSIGLPVMKIIRQHSHVAIHGHRNGWGMIGRSPAAGMSFVAFQKLWRLAGIDHTHVNGLRNKFCEPDGSVIASARACLTPMFPAPNKGCEVMPVFSSGQSARQAPDTYKALGTTDLIYACGGGIMGHPQGVAAGVMSLHQAWEAAAQNIPLSVYAETHRELKAALDLFGA</sequence>
<comment type="caution">
    <text evidence="8">The sequence shown here is derived from an EMBL/GenBank/DDBJ whole genome shotgun (WGS) entry which is preliminary data.</text>
</comment>
<accession>A0A916RF46</accession>
<feature type="domain" description="Ribulose bisphosphate carboxylase large subunit ferrodoxin-like N-terminal" evidence="7">
    <location>
        <begin position="12"/>
        <end position="131"/>
    </location>
</feature>
<evidence type="ECO:0000256" key="4">
    <source>
        <dbReference type="RuleBase" id="RU003834"/>
    </source>
</evidence>
<dbReference type="CDD" id="cd08207">
    <property type="entry name" value="RLP_NonPhot"/>
    <property type="match status" value="1"/>
</dbReference>
<dbReference type="SUPFAM" id="SSF51649">
    <property type="entry name" value="RuBisCo, C-terminal domain"/>
    <property type="match status" value="1"/>
</dbReference>
<comment type="similarity">
    <text evidence="4">Belongs to the RuBisCO large chain family.</text>
</comment>
<dbReference type="InterPro" id="IPR036376">
    <property type="entry name" value="RuBisCO_lsu_C_sf"/>
</dbReference>
<keyword evidence="9" id="KW-1185">Reference proteome</keyword>
<dbReference type="InterPro" id="IPR020878">
    <property type="entry name" value="RuBisCo_large_chain_AS"/>
</dbReference>
<dbReference type="InterPro" id="IPR036422">
    <property type="entry name" value="RuBisCO_lsu_N_sf"/>
</dbReference>
<evidence type="ECO:0000256" key="2">
    <source>
        <dbReference type="ARBA" id="ARBA00022723"/>
    </source>
</evidence>
<feature type="compositionally biased region" description="Polar residues" evidence="5">
    <location>
        <begin position="65"/>
        <end position="75"/>
    </location>
</feature>
<dbReference type="InterPro" id="IPR000685">
    <property type="entry name" value="RuBisCO_lsu_C"/>
</dbReference>
<dbReference type="Gene3D" id="3.20.20.110">
    <property type="entry name" value="Ribulose bisphosphate carboxylase, large subunit, C-terminal domain"/>
    <property type="match status" value="1"/>
</dbReference>
<comment type="cofactor">
    <cofactor evidence="1">
        <name>Mg(2+)</name>
        <dbReference type="ChEBI" id="CHEBI:18420"/>
    </cofactor>
</comment>
<dbReference type="AlphaFoldDB" id="A0A916RF46"/>
<dbReference type="Proteomes" id="UP000648801">
    <property type="component" value="Unassembled WGS sequence"/>
</dbReference>
<dbReference type="PANTHER" id="PTHR42704:SF17">
    <property type="entry name" value="RIBULOSE BISPHOSPHATE CARBOXYLASE LARGE CHAIN"/>
    <property type="match status" value="1"/>
</dbReference>
<dbReference type="GO" id="GO:0015977">
    <property type="term" value="P:carbon fixation"/>
    <property type="evidence" value="ECO:0007669"/>
    <property type="project" value="InterPro"/>
</dbReference>
<organism evidence="8 9">
    <name type="scientific">Edaphobacter acidisoli</name>
    <dbReference type="NCBI Taxonomy" id="2040573"/>
    <lineage>
        <taxon>Bacteria</taxon>
        <taxon>Pseudomonadati</taxon>
        <taxon>Acidobacteriota</taxon>
        <taxon>Terriglobia</taxon>
        <taxon>Terriglobales</taxon>
        <taxon>Acidobacteriaceae</taxon>
        <taxon>Edaphobacter</taxon>
    </lineage>
</organism>
<evidence type="ECO:0000256" key="5">
    <source>
        <dbReference type="SAM" id="MobiDB-lite"/>
    </source>
</evidence>
<dbReference type="InterPro" id="IPR033966">
    <property type="entry name" value="RuBisCO"/>
</dbReference>
<feature type="region of interest" description="Disordered" evidence="5">
    <location>
        <begin position="62"/>
        <end position="81"/>
    </location>
</feature>
<evidence type="ECO:0000256" key="3">
    <source>
        <dbReference type="ARBA" id="ARBA00022842"/>
    </source>
</evidence>
<dbReference type="RefSeq" id="WP_188757613.1">
    <property type="nucleotide sequence ID" value="NZ_BMJB01000001.1"/>
</dbReference>
<dbReference type="PANTHER" id="PTHR42704">
    <property type="entry name" value="RIBULOSE BISPHOSPHATE CARBOXYLASE"/>
    <property type="match status" value="1"/>
</dbReference>
<evidence type="ECO:0000313" key="8">
    <source>
        <dbReference type="EMBL" id="GGA55402.1"/>
    </source>
</evidence>
<feature type="domain" description="Ribulose bisphosphate carboxylase large subunit C-terminal" evidence="6">
    <location>
        <begin position="142"/>
        <end position="423"/>
    </location>
</feature>
<dbReference type="InterPro" id="IPR017443">
    <property type="entry name" value="RuBisCO_lsu_fd_N"/>
</dbReference>
<dbReference type="SUPFAM" id="SSF54966">
    <property type="entry name" value="RuBisCO, large subunit, small (N-terminal) domain"/>
    <property type="match status" value="1"/>
</dbReference>
<dbReference type="Pfam" id="PF00016">
    <property type="entry name" value="RuBisCO_large"/>
    <property type="match status" value="1"/>
</dbReference>
<evidence type="ECO:0000313" key="9">
    <source>
        <dbReference type="Proteomes" id="UP000648801"/>
    </source>
</evidence>
<protein>
    <submittedName>
        <fullName evidence="8">Ribulose bisphosphate carboxylaseoxygenase large subunit</fullName>
    </submittedName>
</protein>
<dbReference type="PROSITE" id="PS00157">
    <property type="entry name" value="RUBISCO_LARGE"/>
    <property type="match status" value="1"/>
</dbReference>
<evidence type="ECO:0000256" key="1">
    <source>
        <dbReference type="ARBA" id="ARBA00001946"/>
    </source>
</evidence>
<dbReference type="GO" id="GO:0016984">
    <property type="term" value="F:ribulose-bisphosphate carboxylase activity"/>
    <property type="evidence" value="ECO:0007669"/>
    <property type="project" value="InterPro"/>
</dbReference>
<dbReference type="GO" id="GO:0000287">
    <property type="term" value="F:magnesium ion binding"/>
    <property type="evidence" value="ECO:0007669"/>
    <property type="project" value="InterPro"/>
</dbReference>